<proteinExistence type="predicted"/>
<accession>A0A1Y3CIX7</accession>
<sequence length="270" mass="31409">MSNKLLTKKLMNSAIFLVLLIIILFVGIQGSFNPSSQDKPTILISLLSFAATLYAPIAAFIFYDSWKSQTKFNRVTNNIIELQKVLHDYVSSLKSLRQRIISPHLRSKFEKEDDYTNNLKKLFDQKICEIHSVETVRYEACKLLSILRTDTYETSDSLSNNFQELDLIIDEISKEVDHFKNYYMIFINNYYKNESELKDFLKSEDYKELTYKLSAQRELSNTIKTNLKAALTLSADSINPEKTLKINDFIKNIDKVSTEALKNYEINFKN</sequence>
<keyword evidence="3" id="KW-1185">Reference proteome</keyword>
<gene>
    <name evidence="2" type="ORF">B9T28_04790</name>
</gene>
<dbReference type="Proteomes" id="UP000242765">
    <property type="component" value="Unassembled WGS sequence"/>
</dbReference>
<dbReference type="EMBL" id="NEGB01000002">
    <property type="protein sequence ID" value="OTG66568.1"/>
    <property type="molecule type" value="Genomic_DNA"/>
</dbReference>
<feature type="transmembrane region" description="Helical" evidence="1">
    <location>
        <begin position="40"/>
        <end position="63"/>
    </location>
</feature>
<evidence type="ECO:0000313" key="2">
    <source>
        <dbReference type="EMBL" id="OTG66568.1"/>
    </source>
</evidence>
<keyword evidence="1" id="KW-0472">Membrane</keyword>
<keyword evidence="1" id="KW-0812">Transmembrane</keyword>
<organism evidence="2 3">
    <name type="scientific">Acinetobacter silvestris</name>
    <dbReference type="NCBI Taxonomy" id="1977882"/>
    <lineage>
        <taxon>Bacteria</taxon>
        <taxon>Pseudomonadati</taxon>
        <taxon>Pseudomonadota</taxon>
        <taxon>Gammaproteobacteria</taxon>
        <taxon>Moraxellales</taxon>
        <taxon>Moraxellaceae</taxon>
        <taxon>Acinetobacter</taxon>
    </lineage>
</organism>
<comment type="caution">
    <text evidence="2">The sequence shown here is derived from an EMBL/GenBank/DDBJ whole genome shotgun (WGS) entry which is preliminary data.</text>
</comment>
<dbReference type="OrthoDB" id="6691268at2"/>
<reference evidence="2 3" key="1">
    <citation type="submission" date="2017-04" db="EMBL/GenBank/DDBJ databases">
        <title>High diversity of culturable Acinetobacter species in natural soil and water ecosystems.</title>
        <authorList>
            <person name="Nemec A."/>
            <person name="Radolfova-Krizova L."/>
        </authorList>
    </citation>
    <scope>NUCLEOTIDE SEQUENCE [LARGE SCALE GENOMIC DNA]</scope>
    <source>
        <strain evidence="2 3">ANC 4999</strain>
    </source>
</reference>
<name>A0A1Y3CIX7_9GAMM</name>
<dbReference type="AlphaFoldDB" id="A0A1Y3CIX7"/>
<dbReference type="RefSeq" id="WP_086202813.1">
    <property type="nucleotide sequence ID" value="NZ_NEGB01000002.1"/>
</dbReference>
<evidence type="ECO:0000313" key="3">
    <source>
        <dbReference type="Proteomes" id="UP000242765"/>
    </source>
</evidence>
<keyword evidence="1" id="KW-1133">Transmembrane helix</keyword>
<protein>
    <submittedName>
        <fullName evidence="2">Uncharacterized protein</fullName>
    </submittedName>
</protein>
<evidence type="ECO:0000256" key="1">
    <source>
        <dbReference type="SAM" id="Phobius"/>
    </source>
</evidence>